<dbReference type="Proteomes" id="UP001521209">
    <property type="component" value="Unassembled WGS sequence"/>
</dbReference>
<name>A0ABS9DZV0_9PROT</name>
<keyword evidence="2" id="KW-1185">Reference proteome</keyword>
<sequence length="66" mass="7325">MDRPTGRAYEIEHRSDALGGGWRLRLTEDGEESGGGVFPAIDDETDKDAYQDALNEGEAWVLRLDT</sequence>
<proteinExistence type="predicted"/>
<reference evidence="1 2" key="1">
    <citation type="submission" date="2022-01" db="EMBL/GenBank/DDBJ databases">
        <authorList>
            <person name="Won M."/>
            <person name="Kim S.-J."/>
            <person name="Kwon S.-W."/>
        </authorList>
    </citation>
    <scope>NUCLEOTIDE SEQUENCE [LARGE SCALE GENOMIC DNA]</scope>
    <source>
        <strain evidence="1 2">KCTC 23505</strain>
    </source>
</reference>
<organism evidence="1 2">
    <name type="scientific">Acidiphilium iwatense</name>
    <dbReference type="NCBI Taxonomy" id="768198"/>
    <lineage>
        <taxon>Bacteria</taxon>
        <taxon>Pseudomonadati</taxon>
        <taxon>Pseudomonadota</taxon>
        <taxon>Alphaproteobacteria</taxon>
        <taxon>Acetobacterales</taxon>
        <taxon>Acidocellaceae</taxon>
        <taxon>Acidiphilium</taxon>
    </lineage>
</organism>
<protein>
    <submittedName>
        <fullName evidence="1">Uncharacterized protein</fullName>
    </submittedName>
</protein>
<comment type="caution">
    <text evidence="1">The sequence shown here is derived from an EMBL/GenBank/DDBJ whole genome shotgun (WGS) entry which is preliminary data.</text>
</comment>
<accession>A0ABS9DZV0</accession>
<gene>
    <name evidence="1" type="ORF">L2A60_16475</name>
</gene>
<evidence type="ECO:0000313" key="2">
    <source>
        <dbReference type="Proteomes" id="UP001521209"/>
    </source>
</evidence>
<evidence type="ECO:0000313" key="1">
    <source>
        <dbReference type="EMBL" id="MCF3948271.1"/>
    </source>
</evidence>
<dbReference type="EMBL" id="JAKGBZ010000044">
    <property type="protein sequence ID" value="MCF3948271.1"/>
    <property type="molecule type" value="Genomic_DNA"/>
</dbReference>
<dbReference type="RefSeq" id="WP_235705556.1">
    <property type="nucleotide sequence ID" value="NZ_JAKGBZ010000044.1"/>
</dbReference>